<evidence type="ECO:0000313" key="2">
    <source>
        <dbReference type="EMBL" id="MXQ65580.1"/>
    </source>
</evidence>
<evidence type="ECO:0000313" key="3">
    <source>
        <dbReference type="Proteomes" id="UP000431901"/>
    </source>
</evidence>
<dbReference type="Pfam" id="PF18138">
    <property type="entry name" value="bacHORMA_1"/>
    <property type="match status" value="1"/>
</dbReference>
<protein>
    <recommendedName>
        <fullName evidence="1">Bacterial HORMA domain-containing protein</fullName>
    </recommendedName>
</protein>
<evidence type="ECO:0000259" key="1">
    <source>
        <dbReference type="Pfam" id="PF18138"/>
    </source>
</evidence>
<dbReference type="Proteomes" id="UP000431901">
    <property type="component" value="Unassembled WGS sequence"/>
</dbReference>
<sequence>MTTSYTRTESQTYSLASAKYVASKIATDLRQVQRYYGKPSATEIEDYALEAALLSYGGYVNKVIYGFKRSGNWILTLEYASVDGTLVADDRAGGIYRHADTAGAVFTSYLFYSSKWSQLTGADRDDFIKGLPFSRVNAAAPGYMGGYHTSDRTYSANGSGFTRSTYRPL</sequence>
<comment type="caution">
    <text evidence="2">The sequence shown here is derived from an EMBL/GenBank/DDBJ whole genome shotgun (WGS) entry which is preliminary data.</text>
</comment>
<reference evidence="2 3" key="1">
    <citation type="submission" date="2019-12" db="EMBL/GenBank/DDBJ databases">
        <title>Nocardia macrotermitis sp. nov. and Nocardia aurantia sp. nov., isolated from the gut of the fungus growing-termite Macrotermes natalensis.</title>
        <authorList>
            <person name="Christine B."/>
            <person name="Rene B."/>
        </authorList>
    </citation>
    <scope>NUCLEOTIDE SEQUENCE [LARGE SCALE GENOMIC DNA]</scope>
    <source>
        <strain evidence="2 3">DSM 102126</strain>
    </source>
</reference>
<organism evidence="2 3">
    <name type="scientific">Actinomadura rayongensis</name>
    <dbReference type="NCBI Taxonomy" id="1429076"/>
    <lineage>
        <taxon>Bacteria</taxon>
        <taxon>Bacillati</taxon>
        <taxon>Actinomycetota</taxon>
        <taxon>Actinomycetes</taxon>
        <taxon>Streptosporangiales</taxon>
        <taxon>Thermomonosporaceae</taxon>
        <taxon>Actinomadura</taxon>
    </lineage>
</organism>
<proteinExistence type="predicted"/>
<dbReference type="OrthoDB" id="7594557at2"/>
<feature type="domain" description="Bacterial HORMA" evidence="1">
    <location>
        <begin position="3"/>
        <end position="167"/>
    </location>
</feature>
<accession>A0A6I4W9X4</accession>
<dbReference type="EMBL" id="WUTW01000002">
    <property type="protein sequence ID" value="MXQ65580.1"/>
    <property type="molecule type" value="Genomic_DNA"/>
</dbReference>
<dbReference type="AlphaFoldDB" id="A0A6I4W9X4"/>
<dbReference type="InterPro" id="IPR041162">
    <property type="entry name" value="Bact_HORMA_1"/>
</dbReference>
<keyword evidence="3" id="KW-1185">Reference proteome</keyword>
<gene>
    <name evidence="2" type="ORF">GQ466_16245</name>
</gene>
<name>A0A6I4W9X4_9ACTN</name>
<dbReference type="RefSeq" id="WP_161103655.1">
    <property type="nucleotide sequence ID" value="NZ_JBHLYI010000006.1"/>
</dbReference>